<evidence type="ECO:0000256" key="1">
    <source>
        <dbReference type="ARBA" id="ARBA00022679"/>
    </source>
</evidence>
<name>X1SMV9_9ZZZZ</name>
<dbReference type="AlphaFoldDB" id="X1SMV9"/>
<gene>
    <name evidence="3" type="ORF">S12H4_25712</name>
</gene>
<evidence type="ECO:0000313" key="3">
    <source>
        <dbReference type="EMBL" id="GAI76700.1"/>
    </source>
</evidence>
<organism evidence="3">
    <name type="scientific">marine sediment metagenome</name>
    <dbReference type="NCBI Taxonomy" id="412755"/>
    <lineage>
        <taxon>unclassified sequences</taxon>
        <taxon>metagenomes</taxon>
        <taxon>ecological metagenomes</taxon>
    </lineage>
</organism>
<dbReference type="InterPro" id="IPR029055">
    <property type="entry name" value="Ntn_hydrolases_N"/>
</dbReference>
<evidence type="ECO:0000256" key="2">
    <source>
        <dbReference type="ARBA" id="ARBA00022962"/>
    </source>
</evidence>
<dbReference type="CDD" id="cd06223">
    <property type="entry name" value="PRTases_typeI"/>
    <property type="match status" value="1"/>
</dbReference>
<comment type="caution">
    <text evidence="3">The sequence shown here is derived from an EMBL/GenBank/DDBJ whole genome shotgun (WGS) entry which is preliminary data.</text>
</comment>
<feature type="non-terminal residue" evidence="3">
    <location>
        <position position="1"/>
    </location>
</feature>
<reference evidence="3" key="1">
    <citation type="journal article" date="2014" name="Front. Microbiol.">
        <title>High frequency of phylogenetically diverse reductive dehalogenase-homologous genes in deep subseafloor sedimentary metagenomes.</title>
        <authorList>
            <person name="Kawai M."/>
            <person name="Futagami T."/>
            <person name="Toyoda A."/>
            <person name="Takaki Y."/>
            <person name="Nishi S."/>
            <person name="Hori S."/>
            <person name="Arai W."/>
            <person name="Tsubouchi T."/>
            <person name="Morono Y."/>
            <person name="Uchiyama I."/>
            <person name="Ito T."/>
            <person name="Fujiyama A."/>
            <person name="Inagaki F."/>
            <person name="Takami H."/>
        </authorList>
    </citation>
    <scope>NUCLEOTIDE SEQUENCE</scope>
    <source>
        <strain evidence="3">Expedition CK06-06</strain>
    </source>
</reference>
<accession>X1SMV9</accession>
<evidence type="ECO:0008006" key="4">
    <source>
        <dbReference type="Google" id="ProtNLM"/>
    </source>
</evidence>
<dbReference type="InterPro" id="IPR029057">
    <property type="entry name" value="PRTase-like"/>
</dbReference>
<dbReference type="Gene3D" id="3.40.50.2020">
    <property type="match status" value="1"/>
</dbReference>
<sequence length="224" mass="25296">SIRPRVEKIAIKDVKLRTFIAGDEGRDDLVGHVYDITYGTVNQKVDNLVIVDDSIVRGTTLKMSIIKILDRLNPKRIVIVSSSPQIRYPDCYGIDMAKLGDFIAFKAAIELLKETGRGNIINEVYKQSKAQEHLPKEEIKNFVKGIYKPFSPNEISGMIARMLKTPDINAEIKIIYQSIENLHQACPNDLGDWYFTGDYPTPGGNKVVSTSFINFIEGRDKRAY</sequence>
<dbReference type="EMBL" id="BARW01014518">
    <property type="protein sequence ID" value="GAI76700.1"/>
    <property type="molecule type" value="Genomic_DNA"/>
</dbReference>
<dbReference type="GO" id="GO:0016740">
    <property type="term" value="F:transferase activity"/>
    <property type="evidence" value="ECO:0007669"/>
    <property type="project" value="UniProtKB-KW"/>
</dbReference>
<dbReference type="PANTHER" id="PTHR11907">
    <property type="entry name" value="AMIDOPHOSPHORIBOSYLTRANSFERASE"/>
    <property type="match status" value="1"/>
</dbReference>
<dbReference type="InterPro" id="IPR000836">
    <property type="entry name" value="PRTase_dom"/>
</dbReference>
<keyword evidence="2" id="KW-0315">Glutamine amidotransferase</keyword>
<protein>
    <recommendedName>
        <fullName evidence="4">Amidophosphoribosyltransferase</fullName>
    </recommendedName>
</protein>
<dbReference type="SUPFAM" id="SSF53271">
    <property type="entry name" value="PRTase-like"/>
    <property type="match status" value="1"/>
</dbReference>
<proteinExistence type="predicted"/>
<dbReference type="Gene3D" id="3.60.20.10">
    <property type="entry name" value="Glutamine Phosphoribosylpyrophosphate, subunit 1, domain 1"/>
    <property type="match status" value="1"/>
</dbReference>
<keyword evidence="1" id="KW-0808">Transferase</keyword>